<dbReference type="STRING" id="1391654.AKJ09_08072"/>
<protein>
    <submittedName>
        <fullName evidence="3">Esterase/hydrolase</fullName>
    </submittedName>
</protein>
<organism evidence="3 4">
    <name type="scientific">Labilithrix luteola</name>
    <dbReference type="NCBI Taxonomy" id="1391654"/>
    <lineage>
        <taxon>Bacteria</taxon>
        <taxon>Pseudomonadati</taxon>
        <taxon>Myxococcota</taxon>
        <taxon>Polyangia</taxon>
        <taxon>Polyangiales</taxon>
        <taxon>Labilitrichaceae</taxon>
        <taxon>Labilithrix</taxon>
    </lineage>
</organism>
<dbReference type="PANTHER" id="PTHR43798:SF31">
    <property type="entry name" value="AB HYDROLASE SUPERFAMILY PROTEIN YCLE"/>
    <property type="match status" value="1"/>
</dbReference>
<dbReference type="AlphaFoldDB" id="A0A0K1Q6R7"/>
<dbReference type="InterPro" id="IPR000073">
    <property type="entry name" value="AB_hydrolase_1"/>
</dbReference>
<dbReference type="GO" id="GO:0016787">
    <property type="term" value="F:hydrolase activity"/>
    <property type="evidence" value="ECO:0007669"/>
    <property type="project" value="UniProtKB-KW"/>
</dbReference>
<feature type="domain" description="AB hydrolase-1" evidence="2">
    <location>
        <begin position="2"/>
        <end position="235"/>
    </location>
</feature>
<gene>
    <name evidence="3" type="ORF">AKJ09_08072</name>
</gene>
<evidence type="ECO:0000256" key="1">
    <source>
        <dbReference type="ARBA" id="ARBA00022801"/>
    </source>
</evidence>
<sequence length="243" mass="26645">MVIHGIAGDATRWTTVRSRLSAKYTLFAMDRRGRGASGDSSAYSIAREAEDVMALVDAIGEDVFLLGHSFGGVVALEASSRLVTREGSPRPKKLVVYEPFVPPAPVAEASPLMREYLALAETGDREVLVLRFLREIVQMSDAEIGRLRSHSSWPARVAAAPTIAREMAAIERHRFDPTPLVVSGLPIRMLLGQDSPTFLREASTRLASMLPASQIVELLQQKHIAMDTAPELFVREVSSFFEA</sequence>
<keyword evidence="4" id="KW-1185">Reference proteome</keyword>
<evidence type="ECO:0000313" key="3">
    <source>
        <dbReference type="EMBL" id="AKV01409.1"/>
    </source>
</evidence>
<dbReference type="InterPro" id="IPR050266">
    <property type="entry name" value="AB_hydrolase_sf"/>
</dbReference>
<dbReference type="KEGG" id="llu:AKJ09_08072"/>
<dbReference type="PANTHER" id="PTHR43798">
    <property type="entry name" value="MONOACYLGLYCEROL LIPASE"/>
    <property type="match status" value="1"/>
</dbReference>
<dbReference type="InterPro" id="IPR029058">
    <property type="entry name" value="AB_hydrolase_fold"/>
</dbReference>
<dbReference type="EMBL" id="CP012333">
    <property type="protein sequence ID" value="AKV01409.1"/>
    <property type="molecule type" value="Genomic_DNA"/>
</dbReference>
<accession>A0A0K1Q6R7</accession>
<dbReference type="Pfam" id="PF12697">
    <property type="entry name" value="Abhydrolase_6"/>
    <property type="match status" value="1"/>
</dbReference>
<keyword evidence="1 3" id="KW-0378">Hydrolase</keyword>
<evidence type="ECO:0000313" key="4">
    <source>
        <dbReference type="Proteomes" id="UP000064967"/>
    </source>
</evidence>
<proteinExistence type="predicted"/>
<evidence type="ECO:0000259" key="2">
    <source>
        <dbReference type="Pfam" id="PF12697"/>
    </source>
</evidence>
<dbReference type="GO" id="GO:0016020">
    <property type="term" value="C:membrane"/>
    <property type="evidence" value="ECO:0007669"/>
    <property type="project" value="TreeGrafter"/>
</dbReference>
<reference evidence="3 4" key="1">
    <citation type="submission" date="2015-08" db="EMBL/GenBank/DDBJ databases">
        <authorList>
            <person name="Babu N.S."/>
            <person name="Beckwith C.J."/>
            <person name="Beseler K.G."/>
            <person name="Brison A."/>
            <person name="Carone J.V."/>
            <person name="Caskin T.P."/>
            <person name="Diamond M."/>
            <person name="Durham M.E."/>
            <person name="Foxe J.M."/>
            <person name="Go M."/>
            <person name="Henderson B.A."/>
            <person name="Jones I.B."/>
            <person name="McGettigan J.A."/>
            <person name="Micheletti S.J."/>
            <person name="Nasrallah M.E."/>
            <person name="Ortiz D."/>
            <person name="Piller C.R."/>
            <person name="Privatt S.R."/>
            <person name="Schneider S.L."/>
            <person name="Sharp S."/>
            <person name="Smith T.C."/>
            <person name="Stanton J.D."/>
            <person name="Ullery H.E."/>
            <person name="Wilson R.J."/>
            <person name="Serrano M.G."/>
            <person name="Buck G."/>
            <person name="Lee V."/>
            <person name="Wang Y."/>
            <person name="Carvalho R."/>
            <person name="Voegtly L."/>
            <person name="Shi R."/>
            <person name="Duckworth R."/>
            <person name="Johnson A."/>
            <person name="Loviza R."/>
            <person name="Walstead R."/>
            <person name="Shah Z."/>
            <person name="Kiflezghi M."/>
            <person name="Wade K."/>
            <person name="Ball S.L."/>
            <person name="Bradley K.W."/>
            <person name="Asai D.J."/>
            <person name="Bowman C.A."/>
            <person name="Russell D.A."/>
            <person name="Pope W.H."/>
            <person name="Jacobs-Sera D."/>
            <person name="Hendrix R.W."/>
            <person name="Hatfull G.F."/>
        </authorList>
    </citation>
    <scope>NUCLEOTIDE SEQUENCE [LARGE SCALE GENOMIC DNA]</scope>
    <source>
        <strain evidence="3 4">DSM 27648</strain>
    </source>
</reference>
<dbReference type="Gene3D" id="3.40.50.1820">
    <property type="entry name" value="alpha/beta hydrolase"/>
    <property type="match status" value="1"/>
</dbReference>
<name>A0A0K1Q6R7_9BACT</name>
<dbReference type="Proteomes" id="UP000064967">
    <property type="component" value="Chromosome"/>
</dbReference>
<dbReference type="SUPFAM" id="SSF53474">
    <property type="entry name" value="alpha/beta-Hydrolases"/>
    <property type="match status" value="1"/>
</dbReference>